<protein>
    <submittedName>
        <fullName evidence="2">Uncharacterized protein</fullName>
    </submittedName>
</protein>
<keyword evidence="3" id="KW-1185">Reference proteome</keyword>
<dbReference type="RefSeq" id="WP_379554785.1">
    <property type="nucleotide sequence ID" value="NZ_JAIFZM010000021.1"/>
</dbReference>
<gene>
    <name evidence="2" type="ORF">K3T81_17960</name>
</gene>
<feature type="transmembrane region" description="Helical" evidence="1">
    <location>
        <begin position="12"/>
        <end position="28"/>
    </location>
</feature>
<reference evidence="2 3" key="1">
    <citation type="journal article" date="2022" name="Evol. Bioinform. Online">
        <title>Draft Genome Sequence of Oceanobacillus jordanicus Strain GSFE11, a Halotolerant Plant Growth-Promoting Bacterial Endophyte Isolated From the Jordan Valley.</title>
        <authorList>
            <person name="Alhindi T."/>
            <person name="Albdaiwi R."/>
        </authorList>
    </citation>
    <scope>NUCLEOTIDE SEQUENCE [LARGE SCALE GENOMIC DNA]</scope>
    <source>
        <strain evidence="2 3">GSFE11</strain>
    </source>
</reference>
<organism evidence="2 3">
    <name type="scientific">Oceanobacillus jordanicus</name>
    <dbReference type="NCBI Taxonomy" id="2867266"/>
    <lineage>
        <taxon>Bacteria</taxon>
        <taxon>Bacillati</taxon>
        <taxon>Bacillota</taxon>
        <taxon>Bacilli</taxon>
        <taxon>Bacillales</taxon>
        <taxon>Bacillaceae</taxon>
        <taxon>Oceanobacillus</taxon>
    </lineage>
</organism>
<keyword evidence="1" id="KW-1133">Transmembrane helix</keyword>
<evidence type="ECO:0000313" key="3">
    <source>
        <dbReference type="Proteomes" id="UP001199631"/>
    </source>
</evidence>
<accession>A0AAW5BFG7</accession>
<dbReference type="Proteomes" id="UP001199631">
    <property type="component" value="Unassembled WGS sequence"/>
</dbReference>
<dbReference type="InterPro" id="IPR043749">
    <property type="entry name" value="DUF5694"/>
</dbReference>
<name>A0AAW5BFG7_9BACI</name>
<dbReference type="EMBL" id="JAIFZM010000021">
    <property type="protein sequence ID" value="MCG3421037.1"/>
    <property type="molecule type" value="Genomic_DNA"/>
</dbReference>
<comment type="caution">
    <text evidence="2">The sequence shown here is derived from an EMBL/GenBank/DDBJ whole genome shotgun (WGS) entry which is preliminary data.</text>
</comment>
<proteinExistence type="predicted"/>
<keyword evidence="1" id="KW-0812">Transmembrane</keyword>
<dbReference type="AlphaFoldDB" id="A0AAW5BFG7"/>
<keyword evidence="1" id="KW-0472">Membrane</keyword>
<sequence length="44" mass="5092">MVTLIDSNQERIFVLYGSGYLHLLLQFIKESGLFDVKLANDYLN</sequence>
<dbReference type="Pfam" id="PF18950">
    <property type="entry name" value="DUF5694"/>
    <property type="match status" value="1"/>
</dbReference>
<evidence type="ECO:0000256" key="1">
    <source>
        <dbReference type="SAM" id="Phobius"/>
    </source>
</evidence>
<evidence type="ECO:0000313" key="2">
    <source>
        <dbReference type="EMBL" id="MCG3421037.1"/>
    </source>
</evidence>